<name>A0A813XG85_9BILA</name>
<feature type="transmembrane region" description="Helical" evidence="5">
    <location>
        <begin position="225"/>
        <end position="246"/>
    </location>
</feature>
<feature type="transmembrane region" description="Helical" evidence="5">
    <location>
        <begin position="266"/>
        <end position="292"/>
    </location>
</feature>
<dbReference type="GO" id="GO:0016020">
    <property type="term" value="C:membrane"/>
    <property type="evidence" value="ECO:0007669"/>
    <property type="project" value="UniProtKB-SubCell"/>
</dbReference>
<dbReference type="PROSITE" id="PS50262">
    <property type="entry name" value="G_PROTEIN_RECEP_F1_2"/>
    <property type="match status" value="1"/>
</dbReference>
<feature type="transmembrane region" description="Helical" evidence="5">
    <location>
        <begin position="46"/>
        <end position="67"/>
    </location>
</feature>
<feature type="transmembrane region" description="Helical" evidence="5">
    <location>
        <begin position="73"/>
        <end position="89"/>
    </location>
</feature>
<dbReference type="Gene3D" id="1.20.1070.10">
    <property type="entry name" value="Rhodopsin 7-helix transmembrane proteins"/>
    <property type="match status" value="1"/>
</dbReference>
<evidence type="ECO:0000256" key="5">
    <source>
        <dbReference type="SAM" id="Phobius"/>
    </source>
</evidence>
<dbReference type="EMBL" id="CAJNOH010000106">
    <property type="protein sequence ID" value="CAF0872703.1"/>
    <property type="molecule type" value="Genomic_DNA"/>
</dbReference>
<comment type="subcellular location">
    <subcellularLocation>
        <location evidence="1">Membrane</location>
    </subcellularLocation>
</comment>
<evidence type="ECO:0000313" key="8">
    <source>
        <dbReference type="EMBL" id="CAF1476927.1"/>
    </source>
</evidence>
<dbReference type="SUPFAM" id="SSF81321">
    <property type="entry name" value="Family A G protein-coupled receptor-like"/>
    <property type="match status" value="1"/>
</dbReference>
<dbReference type="InterPro" id="IPR052954">
    <property type="entry name" value="GPCR-Ligand_Int"/>
</dbReference>
<dbReference type="Proteomes" id="UP000663854">
    <property type="component" value="Unassembled WGS sequence"/>
</dbReference>
<comment type="caution">
    <text evidence="7">The sequence shown here is derived from an EMBL/GenBank/DDBJ whole genome shotgun (WGS) entry which is preliminary data.</text>
</comment>
<proteinExistence type="predicted"/>
<evidence type="ECO:0000256" key="1">
    <source>
        <dbReference type="ARBA" id="ARBA00004370"/>
    </source>
</evidence>
<evidence type="ECO:0000259" key="6">
    <source>
        <dbReference type="PROSITE" id="PS50262"/>
    </source>
</evidence>
<evidence type="ECO:0000313" key="7">
    <source>
        <dbReference type="EMBL" id="CAF0872703.1"/>
    </source>
</evidence>
<feature type="transmembrane region" description="Helical" evidence="5">
    <location>
        <begin position="96"/>
        <end position="116"/>
    </location>
</feature>
<dbReference type="PANTHER" id="PTHR46641">
    <property type="entry name" value="FMRFAMIDE RECEPTOR-RELATED"/>
    <property type="match status" value="1"/>
</dbReference>
<dbReference type="AlphaFoldDB" id="A0A813XG85"/>
<accession>A0A813XG85</accession>
<feature type="domain" description="G-protein coupled receptors family 1 profile" evidence="6">
    <location>
        <begin position="58"/>
        <end position="324"/>
    </location>
</feature>
<keyword evidence="10" id="KW-1185">Reference proteome</keyword>
<evidence type="ECO:0000256" key="2">
    <source>
        <dbReference type="ARBA" id="ARBA00022692"/>
    </source>
</evidence>
<evidence type="ECO:0000256" key="3">
    <source>
        <dbReference type="ARBA" id="ARBA00022989"/>
    </source>
</evidence>
<dbReference type="EMBL" id="CAJNOL010002220">
    <property type="protein sequence ID" value="CAF1476927.1"/>
    <property type="molecule type" value="Genomic_DNA"/>
</dbReference>
<feature type="transmembrane region" description="Helical" evidence="5">
    <location>
        <begin position="128"/>
        <end position="146"/>
    </location>
</feature>
<keyword evidence="2 5" id="KW-0812">Transmembrane</keyword>
<dbReference type="InterPro" id="IPR017452">
    <property type="entry name" value="GPCR_Rhodpsn_7TM"/>
</dbReference>
<reference evidence="7" key="1">
    <citation type="submission" date="2021-02" db="EMBL/GenBank/DDBJ databases">
        <authorList>
            <person name="Nowell W R."/>
        </authorList>
    </citation>
    <scope>NUCLEOTIDE SEQUENCE</scope>
</reference>
<gene>
    <name evidence="8" type="ORF">JXQ802_LOCUS39077</name>
    <name evidence="7" type="ORF">PYM288_LOCUS8128</name>
</gene>
<dbReference type="PANTHER" id="PTHR46641:SF2">
    <property type="entry name" value="FMRFAMIDE RECEPTOR"/>
    <property type="match status" value="1"/>
</dbReference>
<dbReference type="Proteomes" id="UP000663870">
    <property type="component" value="Unassembled WGS sequence"/>
</dbReference>
<keyword evidence="3 5" id="KW-1133">Transmembrane helix</keyword>
<evidence type="ECO:0000313" key="10">
    <source>
        <dbReference type="Proteomes" id="UP000663870"/>
    </source>
</evidence>
<keyword evidence="4 5" id="KW-0472">Membrane</keyword>
<organism evidence="7 9">
    <name type="scientific">Rotaria sordida</name>
    <dbReference type="NCBI Taxonomy" id="392033"/>
    <lineage>
        <taxon>Eukaryota</taxon>
        <taxon>Metazoa</taxon>
        <taxon>Spiralia</taxon>
        <taxon>Gnathifera</taxon>
        <taxon>Rotifera</taxon>
        <taxon>Eurotatoria</taxon>
        <taxon>Bdelloidea</taxon>
        <taxon>Philodinida</taxon>
        <taxon>Philodinidae</taxon>
        <taxon>Rotaria</taxon>
    </lineage>
</organism>
<evidence type="ECO:0000313" key="9">
    <source>
        <dbReference type="Proteomes" id="UP000663854"/>
    </source>
</evidence>
<feature type="transmembrane region" description="Helical" evidence="5">
    <location>
        <begin position="167"/>
        <end position="186"/>
    </location>
</feature>
<protein>
    <recommendedName>
        <fullName evidence="6">G-protein coupled receptors family 1 profile domain-containing protein</fullName>
    </recommendedName>
</protein>
<evidence type="ECO:0000256" key="4">
    <source>
        <dbReference type="ARBA" id="ARBA00023136"/>
    </source>
</evidence>
<sequence length="366" mass="42964">MAYNGTQTSLILFVFNETIKNNDYNRFNCSINPTVAVLISFHIGRILSILCIIFGIIGNLTLILIIFRSSFYYFSYGLILLFISTFDIIRLISTIFYYLIQANIISLNLITLTIYITLYRYPKIITNWLKVFLAIERFIAVKYWVAHRYNINSNNSKRIHRTRQRKILLLILILFLCCLISQHPNLIPSRYISTRICLTRLLIISTPNPYFYYGNYVFNGFLYSLISYIILDDVLPIMTLIIFNTILLYELRRLPALTSKKLAESIFILFFLTIFSIFILPRSFLVIINLYVDQKYFNDTIMSVVFHTCQGLEMFNHVITGYACFLSCRHLRKNLIQNIGILFVKFRQKRNSLKSTTIELATISEK</sequence>